<dbReference type="PROSITE" id="PS51012">
    <property type="entry name" value="ABC_TM2"/>
    <property type="match status" value="1"/>
</dbReference>
<evidence type="ECO:0000256" key="2">
    <source>
        <dbReference type="ARBA" id="ARBA00007783"/>
    </source>
</evidence>
<evidence type="ECO:0000313" key="11">
    <source>
        <dbReference type="Proteomes" id="UP000537592"/>
    </source>
</evidence>
<dbReference type="InterPro" id="IPR013525">
    <property type="entry name" value="ABC2_TM"/>
</dbReference>
<evidence type="ECO:0000256" key="7">
    <source>
        <dbReference type="ARBA" id="ARBA00023136"/>
    </source>
</evidence>
<proteinExistence type="inferred from homology"/>
<feature type="transmembrane region" description="Helical" evidence="8">
    <location>
        <begin position="264"/>
        <end position="288"/>
    </location>
</feature>
<feature type="transmembrane region" description="Helical" evidence="8">
    <location>
        <begin position="351"/>
        <end position="372"/>
    </location>
</feature>
<dbReference type="PANTHER" id="PTHR30294:SF29">
    <property type="entry name" value="MULTIDRUG ABC TRANSPORTER PERMEASE YBHS-RELATED"/>
    <property type="match status" value="1"/>
</dbReference>
<keyword evidence="4" id="KW-1003">Cell membrane</keyword>
<keyword evidence="6 8" id="KW-1133">Transmembrane helix</keyword>
<dbReference type="EMBL" id="JACICC010000004">
    <property type="protein sequence ID" value="MBB3809942.1"/>
    <property type="molecule type" value="Genomic_DNA"/>
</dbReference>
<evidence type="ECO:0000256" key="5">
    <source>
        <dbReference type="ARBA" id="ARBA00022692"/>
    </source>
</evidence>
<dbReference type="AlphaFoldDB" id="A0A7W5Z595"/>
<organism evidence="10 11">
    <name type="scientific">Pseudochelatococcus contaminans</name>
    <dbReference type="NCBI Taxonomy" id="1538103"/>
    <lineage>
        <taxon>Bacteria</taxon>
        <taxon>Pseudomonadati</taxon>
        <taxon>Pseudomonadota</taxon>
        <taxon>Alphaproteobacteria</taxon>
        <taxon>Hyphomicrobiales</taxon>
        <taxon>Chelatococcaceae</taxon>
        <taxon>Pseudochelatococcus</taxon>
    </lineage>
</organism>
<evidence type="ECO:0000313" key="10">
    <source>
        <dbReference type="EMBL" id="MBB3809942.1"/>
    </source>
</evidence>
<sequence length="383" mass="41526">MTDRPAAHAGFSFRRLSALCVKETRQIMRDPSSWLIAIVLPVFLLFIFGFGISLDTNRLRIGVVMEDRGIEAVRLAASVSGSPYFDPVFADTLAEVQDGLTRGNLRGVIVIPQDFTAKVLGGHDQAQIQVLADGSEPNTANFVASYARGMLESWLAARADSHGMSFSEAVSLEPRYWFNPTTISRNYLIPGSISVVMTIIGALLTSLVIAREWERGTMEALLATPISKTELLLSKSLPYYALAMVAMAICVLIAIFIMDVPFRGSILILLLSTSLFLGSALGLGLLLSSATRNQFNAAQGALNAAFLPSALLSGLIFEISSMPLAVQAVTYLVPARYFVTTLQTLFQAGDLLAILLPNMLFLLLSAVFWLGLTARATRRRLDG</sequence>
<protein>
    <submittedName>
        <fullName evidence="10">ABC-2 type transport system permease protein</fullName>
    </submittedName>
</protein>
<dbReference type="Proteomes" id="UP000537592">
    <property type="component" value="Unassembled WGS sequence"/>
</dbReference>
<evidence type="ECO:0000256" key="6">
    <source>
        <dbReference type="ARBA" id="ARBA00022989"/>
    </source>
</evidence>
<comment type="caution">
    <text evidence="10">The sequence shown here is derived from an EMBL/GenBank/DDBJ whole genome shotgun (WGS) entry which is preliminary data.</text>
</comment>
<keyword evidence="3" id="KW-0813">Transport</keyword>
<evidence type="ECO:0000256" key="4">
    <source>
        <dbReference type="ARBA" id="ARBA00022475"/>
    </source>
</evidence>
<evidence type="ECO:0000256" key="1">
    <source>
        <dbReference type="ARBA" id="ARBA00004651"/>
    </source>
</evidence>
<comment type="similarity">
    <text evidence="2">Belongs to the ABC-2 integral membrane protein family.</text>
</comment>
<keyword evidence="11" id="KW-1185">Reference proteome</keyword>
<accession>A0A7W5Z595</accession>
<reference evidence="10 11" key="1">
    <citation type="submission" date="2020-08" db="EMBL/GenBank/DDBJ databases">
        <title>Genomic Encyclopedia of Type Strains, Phase IV (KMG-IV): sequencing the most valuable type-strain genomes for metagenomic binning, comparative biology and taxonomic classification.</title>
        <authorList>
            <person name="Goeker M."/>
        </authorList>
    </citation>
    <scope>NUCLEOTIDE SEQUENCE [LARGE SCALE GENOMIC DNA]</scope>
    <source>
        <strain evidence="10 11">DSM 28760</strain>
    </source>
</reference>
<evidence type="ECO:0000259" key="9">
    <source>
        <dbReference type="PROSITE" id="PS51012"/>
    </source>
</evidence>
<feature type="domain" description="ABC transmembrane type-2" evidence="9">
    <location>
        <begin position="140"/>
        <end position="380"/>
    </location>
</feature>
<comment type="subcellular location">
    <subcellularLocation>
        <location evidence="1">Cell membrane</location>
        <topology evidence="1">Multi-pass membrane protein</topology>
    </subcellularLocation>
</comment>
<dbReference type="GO" id="GO:0140359">
    <property type="term" value="F:ABC-type transporter activity"/>
    <property type="evidence" value="ECO:0007669"/>
    <property type="project" value="InterPro"/>
</dbReference>
<dbReference type="GO" id="GO:0005886">
    <property type="term" value="C:plasma membrane"/>
    <property type="evidence" value="ECO:0007669"/>
    <property type="project" value="UniProtKB-SubCell"/>
</dbReference>
<name>A0A7W5Z595_9HYPH</name>
<keyword evidence="7 8" id="KW-0472">Membrane</keyword>
<keyword evidence="5 8" id="KW-0812">Transmembrane</keyword>
<feature type="transmembrane region" description="Helical" evidence="8">
    <location>
        <begin position="34"/>
        <end position="54"/>
    </location>
</feature>
<gene>
    <name evidence="10" type="ORF">FHS81_002030</name>
</gene>
<dbReference type="RefSeq" id="WP_183752520.1">
    <property type="nucleotide sequence ID" value="NZ_JACICC010000004.1"/>
</dbReference>
<dbReference type="PANTHER" id="PTHR30294">
    <property type="entry name" value="MEMBRANE COMPONENT OF ABC TRANSPORTER YHHJ-RELATED"/>
    <property type="match status" value="1"/>
</dbReference>
<feature type="transmembrane region" description="Helical" evidence="8">
    <location>
        <begin position="187"/>
        <end position="210"/>
    </location>
</feature>
<dbReference type="Pfam" id="PF12698">
    <property type="entry name" value="ABC2_membrane_3"/>
    <property type="match status" value="1"/>
</dbReference>
<dbReference type="InterPro" id="IPR051449">
    <property type="entry name" value="ABC-2_transporter_component"/>
</dbReference>
<dbReference type="Gene3D" id="3.40.1710.10">
    <property type="entry name" value="abc type-2 transporter like domain"/>
    <property type="match status" value="1"/>
</dbReference>
<dbReference type="InterPro" id="IPR047817">
    <property type="entry name" value="ABC2_TM_bact-type"/>
</dbReference>
<evidence type="ECO:0000256" key="8">
    <source>
        <dbReference type="SAM" id="Phobius"/>
    </source>
</evidence>
<evidence type="ECO:0000256" key="3">
    <source>
        <dbReference type="ARBA" id="ARBA00022448"/>
    </source>
</evidence>
<feature type="transmembrane region" description="Helical" evidence="8">
    <location>
        <begin position="237"/>
        <end position="258"/>
    </location>
</feature>